<protein>
    <submittedName>
        <fullName evidence="8">Receptor ligand binding region domain-containing protein</fullName>
    </submittedName>
</protein>
<dbReference type="Proteomes" id="UP000887563">
    <property type="component" value="Unplaced"/>
</dbReference>
<dbReference type="InterPro" id="IPR001828">
    <property type="entry name" value="ANF_lig-bd_rcpt"/>
</dbReference>
<dbReference type="GO" id="GO:0017046">
    <property type="term" value="F:peptide hormone binding"/>
    <property type="evidence" value="ECO:0007669"/>
    <property type="project" value="TreeGrafter"/>
</dbReference>
<evidence type="ECO:0000256" key="5">
    <source>
        <dbReference type="SAM" id="Phobius"/>
    </source>
</evidence>
<dbReference type="Pfam" id="PF01094">
    <property type="entry name" value="ANF_receptor"/>
    <property type="match status" value="1"/>
</dbReference>
<keyword evidence="7" id="KW-1185">Reference proteome</keyword>
<evidence type="ECO:0000256" key="3">
    <source>
        <dbReference type="ARBA" id="ARBA00022989"/>
    </source>
</evidence>
<evidence type="ECO:0000313" key="8">
    <source>
        <dbReference type="WBParaSite" id="Minc3s03733g34638"/>
    </source>
</evidence>
<accession>A0A914N8A5</accession>
<evidence type="ECO:0000259" key="6">
    <source>
        <dbReference type="Pfam" id="PF01094"/>
    </source>
</evidence>
<keyword evidence="3 5" id="KW-1133">Transmembrane helix</keyword>
<reference evidence="8" key="1">
    <citation type="submission" date="2022-11" db="UniProtKB">
        <authorList>
            <consortium name="WormBaseParasite"/>
        </authorList>
    </citation>
    <scope>IDENTIFICATION</scope>
</reference>
<evidence type="ECO:0000313" key="7">
    <source>
        <dbReference type="Proteomes" id="UP000887563"/>
    </source>
</evidence>
<dbReference type="GO" id="GO:0016020">
    <property type="term" value="C:membrane"/>
    <property type="evidence" value="ECO:0007669"/>
    <property type="project" value="UniProtKB-SubCell"/>
</dbReference>
<organism evidence="7 8">
    <name type="scientific">Meloidogyne incognita</name>
    <name type="common">Southern root-knot nematode worm</name>
    <name type="synonym">Oxyuris incognita</name>
    <dbReference type="NCBI Taxonomy" id="6306"/>
    <lineage>
        <taxon>Eukaryota</taxon>
        <taxon>Metazoa</taxon>
        <taxon>Ecdysozoa</taxon>
        <taxon>Nematoda</taxon>
        <taxon>Chromadorea</taxon>
        <taxon>Rhabditida</taxon>
        <taxon>Tylenchina</taxon>
        <taxon>Tylenchomorpha</taxon>
        <taxon>Tylenchoidea</taxon>
        <taxon>Meloidogynidae</taxon>
        <taxon>Meloidogyninae</taxon>
        <taxon>Meloidogyne</taxon>
        <taxon>Meloidogyne incognita group</taxon>
    </lineage>
</organism>
<feature type="domain" description="Receptor ligand binding region" evidence="6">
    <location>
        <begin position="63"/>
        <end position="304"/>
    </location>
</feature>
<feature type="transmembrane region" description="Helical" evidence="5">
    <location>
        <begin position="12"/>
        <end position="31"/>
    </location>
</feature>
<dbReference type="InterPro" id="IPR052612">
    <property type="entry name" value="ANP_Clearance_Receptor"/>
</dbReference>
<dbReference type="SUPFAM" id="SSF53822">
    <property type="entry name" value="Periplasmic binding protein-like I"/>
    <property type="match status" value="1"/>
</dbReference>
<evidence type="ECO:0000256" key="2">
    <source>
        <dbReference type="ARBA" id="ARBA00022692"/>
    </source>
</evidence>
<dbReference type="WBParaSite" id="Minc3s03733g34638">
    <property type="protein sequence ID" value="Minc3s03733g34638"/>
    <property type="gene ID" value="Minc3s03733g34638"/>
</dbReference>
<keyword evidence="2 5" id="KW-0812">Transmembrane</keyword>
<dbReference type="GO" id="GO:0038023">
    <property type="term" value="F:signaling receptor activity"/>
    <property type="evidence" value="ECO:0007669"/>
    <property type="project" value="TreeGrafter"/>
</dbReference>
<dbReference type="AlphaFoldDB" id="A0A914N8A5"/>
<evidence type="ECO:0000256" key="1">
    <source>
        <dbReference type="ARBA" id="ARBA00004370"/>
    </source>
</evidence>
<dbReference type="GO" id="GO:0007165">
    <property type="term" value="P:signal transduction"/>
    <property type="evidence" value="ECO:0007669"/>
    <property type="project" value="TreeGrafter"/>
</dbReference>
<sequence length="325" mass="36799">MQLASTGMSLTLLNLLIFIALIKISITTNVIKVAHLQPNNPNIINEPQVLAMCHTDMKERAILPPSINFQVITMESCNRLSGVEHAAFLHYMRNASVYFGPGCNNEMLVIGRLASRWNVPIIAHLSGDDALSDRTVFDTLGSVALTSATEMARATQTYIQLYGWKQVGLVKASVNFERLSLHSLKSYLKDAQIEINVEIELDPYMTPDEIIATGKLKQLRNRARIIIVEMGMDLHSSKNMMIAAHRSHMKTSEYVYIIPWLAHMHDHYPWEASNVEKQETKTAFDDAVVITAHGYDKKFIEDFEQRFNKMTGIISSYVILKIYLI</sequence>
<evidence type="ECO:0000256" key="4">
    <source>
        <dbReference type="ARBA" id="ARBA00023136"/>
    </source>
</evidence>
<name>A0A914N8A5_MELIC</name>
<keyword evidence="4 5" id="KW-0472">Membrane</keyword>
<dbReference type="PANTHER" id="PTHR44755:SF8">
    <property type="entry name" value="RECEPTOR LIGAND BINDING REGION DOMAIN-CONTAINING PROTEIN"/>
    <property type="match status" value="1"/>
</dbReference>
<dbReference type="Gene3D" id="3.40.50.2300">
    <property type="match status" value="2"/>
</dbReference>
<dbReference type="InterPro" id="IPR028082">
    <property type="entry name" value="Peripla_BP_I"/>
</dbReference>
<comment type="subcellular location">
    <subcellularLocation>
        <location evidence="1">Membrane</location>
    </subcellularLocation>
</comment>
<proteinExistence type="predicted"/>
<dbReference type="PANTHER" id="PTHR44755">
    <property type="entry name" value="NATRIURETIC PEPTIDE RECEPTOR 3-RELATED"/>
    <property type="match status" value="1"/>
</dbReference>